<dbReference type="InterPro" id="IPR002477">
    <property type="entry name" value="Peptidoglycan-bd-like"/>
</dbReference>
<name>A0A4U5V7M6_COLLU</name>
<evidence type="ECO:0000313" key="10">
    <source>
        <dbReference type="Proteomes" id="UP000298787"/>
    </source>
</evidence>
<keyword evidence="2" id="KW-0645">Protease</keyword>
<keyword evidence="3" id="KW-0479">Metal-binding</keyword>
<evidence type="ECO:0000256" key="6">
    <source>
        <dbReference type="ARBA" id="ARBA00023049"/>
    </source>
</evidence>
<dbReference type="EMBL" id="CM014092">
    <property type="protein sequence ID" value="TKS83806.1"/>
    <property type="molecule type" value="Genomic_DNA"/>
</dbReference>
<keyword evidence="10" id="KW-1185">Reference proteome</keyword>
<feature type="signal peptide" evidence="7">
    <location>
        <begin position="1"/>
        <end position="18"/>
    </location>
</feature>
<organism evidence="9 10">
    <name type="scientific">Collichthys lucidus</name>
    <name type="common">Big head croaker</name>
    <name type="synonym">Sciaena lucida</name>
    <dbReference type="NCBI Taxonomy" id="240159"/>
    <lineage>
        <taxon>Eukaryota</taxon>
        <taxon>Metazoa</taxon>
        <taxon>Chordata</taxon>
        <taxon>Craniata</taxon>
        <taxon>Vertebrata</taxon>
        <taxon>Euteleostomi</taxon>
        <taxon>Actinopterygii</taxon>
        <taxon>Neopterygii</taxon>
        <taxon>Teleostei</taxon>
        <taxon>Neoteleostei</taxon>
        <taxon>Acanthomorphata</taxon>
        <taxon>Eupercaria</taxon>
        <taxon>Sciaenidae</taxon>
        <taxon>Collichthys</taxon>
    </lineage>
</organism>
<dbReference type="InterPro" id="IPR036365">
    <property type="entry name" value="PGBD-like_sf"/>
</dbReference>
<dbReference type="GO" id="GO:0031012">
    <property type="term" value="C:extracellular matrix"/>
    <property type="evidence" value="ECO:0007669"/>
    <property type="project" value="InterPro"/>
</dbReference>
<dbReference type="Gene3D" id="3.40.390.10">
    <property type="entry name" value="Collagenase (Catalytic Domain)"/>
    <property type="match status" value="2"/>
</dbReference>
<evidence type="ECO:0000256" key="2">
    <source>
        <dbReference type="ARBA" id="ARBA00022670"/>
    </source>
</evidence>
<dbReference type="GO" id="GO:0006508">
    <property type="term" value="P:proteolysis"/>
    <property type="evidence" value="ECO:0007669"/>
    <property type="project" value="UniProtKB-KW"/>
</dbReference>
<evidence type="ECO:0000256" key="3">
    <source>
        <dbReference type="ARBA" id="ARBA00022723"/>
    </source>
</evidence>
<dbReference type="SUPFAM" id="SSF55486">
    <property type="entry name" value="Metalloproteases ('zincins'), catalytic domain"/>
    <property type="match status" value="1"/>
</dbReference>
<gene>
    <name evidence="9" type="ORF">D9C73_017919</name>
</gene>
<evidence type="ECO:0000259" key="8">
    <source>
        <dbReference type="SMART" id="SM00235"/>
    </source>
</evidence>
<dbReference type="Pfam" id="PF00413">
    <property type="entry name" value="Peptidase_M10"/>
    <property type="match status" value="1"/>
</dbReference>
<sequence>MDGALAVMMVVIVAHSGAVPTGSPSQEDLSKAQAYLSQFFSDVGVSAPNTVRRSALDSFDDTLRKMQEYFGLEVTGQLDSNTMEVMARPRCGFTDVTRYSHFDGEPKWEKPVVTYRITNYTPDLSQREVDATIAKALKIYSDVIPLDFNQIYRGTADIMILFKAQGFNLFLVAAHEFGHALGLAHSNVETALMYPSYMYVDTDGYVLPDDDRRGVQAVYGESSTEFLQKLSDLD</sequence>
<dbReference type="PANTHER" id="PTHR10201">
    <property type="entry name" value="MATRIX METALLOPROTEINASE"/>
    <property type="match status" value="1"/>
</dbReference>
<dbReference type="InterPro" id="IPR001818">
    <property type="entry name" value="Pept_M10_metallopeptidase"/>
</dbReference>
<dbReference type="Pfam" id="PF01471">
    <property type="entry name" value="PG_binding_1"/>
    <property type="match status" value="1"/>
</dbReference>
<dbReference type="AlphaFoldDB" id="A0A4U5V7M6"/>
<protein>
    <submittedName>
        <fullName evidence="9">Collagenase 3</fullName>
    </submittedName>
</protein>
<dbReference type="GO" id="GO:0030574">
    <property type="term" value="P:collagen catabolic process"/>
    <property type="evidence" value="ECO:0007669"/>
    <property type="project" value="TreeGrafter"/>
</dbReference>
<evidence type="ECO:0000256" key="1">
    <source>
        <dbReference type="ARBA" id="ARBA00010370"/>
    </source>
</evidence>
<comment type="similarity">
    <text evidence="1">Belongs to the peptidase M10A family.</text>
</comment>
<dbReference type="STRING" id="240159.A0A4U5V7M6"/>
<dbReference type="SUPFAM" id="SSF47090">
    <property type="entry name" value="PGBD-like"/>
    <property type="match status" value="1"/>
</dbReference>
<reference evidence="9 10" key="1">
    <citation type="submission" date="2019-01" db="EMBL/GenBank/DDBJ databases">
        <title>Genome Assembly of Collichthys lucidus.</title>
        <authorList>
            <person name="Cai M."/>
            <person name="Xiao S."/>
        </authorList>
    </citation>
    <scope>NUCLEOTIDE SEQUENCE [LARGE SCALE GENOMIC DNA]</scope>
    <source>
        <strain evidence="9">JT15FE1705JMU</strain>
        <tissue evidence="9">Muscle</tissue>
    </source>
</reference>
<dbReference type="SMART" id="SM00235">
    <property type="entry name" value="ZnMc"/>
    <property type="match status" value="1"/>
</dbReference>
<keyword evidence="4" id="KW-0378">Hydrolase</keyword>
<dbReference type="GO" id="GO:0004222">
    <property type="term" value="F:metalloendopeptidase activity"/>
    <property type="evidence" value="ECO:0007669"/>
    <property type="project" value="InterPro"/>
</dbReference>
<dbReference type="InterPro" id="IPR024079">
    <property type="entry name" value="MetalloPept_cat_dom_sf"/>
</dbReference>
<evidence type="ECO:0000256" key="4">
    <source>
        <dbReference type="ARBA" id="ARBA00022801"/>
    </source>
</evidence>
<keyword evidence="7" id="KW-0732">Signal</keyword>
<dbReference type="Proteomes" id="UP000298787">
    <property type="component" value="Chromosome 15"/>
</dbReference>
<keyword evidence="5" id="KW-0862">Zinc</keyword>
<feature type="domain" description="Peptidase metallopeptidase" evidence="8">
    <location>
        <begin position="104"/>
        <end position="221"/>
    </location>
</feature>
<dbReference type="GO" id="GO:0030198">
    <property type="term" value="P:extracellular matrix organization"/>
    <property type="evidence" value="ECO:0007669"/>
    <property type="project" value="TreeGrafter"/>
</dbReference>
<dbReference type="InterPro" id="IPR006026">
    <property type="entry name" value="Peptidase_Metallo"/>
</dbReference>
<dbReference type="GO" id="GO:0008270">
    <property type="term" value="F:zinc ion binding"/>
    <property type="evidence" value="ECO:0007669"/>
    <property type="project" value="InterPro"/>
</dbReference>
<evidence type="ECO:0000256" key="7">
    <source>
        <dbReference type="SAM" id="SignalP"/>
    </source>
</evidence>
<evidence type="ECO:0000313" key="9">
    <source>
        <dbReference type="EMBL" id="TKS83806.1"/>
    </source>
</evidence>
<evidence type="ECO:0000256" key="5">
    <source>
        <dbReference type="ARBA" id="ARBA00022833"/>
    </source>
</evidence>
<keyword evidence="6" id="KW-0482">Metalloprotease</keyword>
<accession>A0A4U5V7M6</accession>
<proteinExistence type="inferred from homology"/>
<dbReference type="PANTHER" id="PTHR10201:SF316">
    <property type="entry name" value="STROMELYSIN-2 PRECURSOR"/>
    <property type="match status" value="1"/>
</dbReference>
<feature type="chain" id="PRO_5020602362" evidence="7">
    <location>
        <begin position="19"/>
        <end position="234"/>
    </location>
</feature>